<comment type="caution">
    <text evidence="2">The sequence shown here is derived from an EMBL/GenBank/DDBJ whole genome shotgun (WGS) entry which is preliminary data.</text>
</comment>
<feature type="region of interest" description="Disordered" evidence="1">
    <location>
        <begin position="1"/>
        <end position="114"/>
    </location>
</feature>
<feature type="compositionally biased region" description="Acidic residues" evidence="1">
    <location>
        <begin position="89"/>
        <end position="99"/>
    </location>
</feature>
<evidence type="ECO:0000313" key="3">
    <source>
        <dbReference type="Proteomes" id="UP000187209"/>
    </source>
</evidence>
<reference evidence="2 3" key="1">
    <citation type="submission" date="2016-11" db="EMBL/GenBank/DDBJ databases">
        <title>The macronuclear genome of Stentor coeruleus: a giant cell with tiny introns.</title>
        <authorList>
            <person name="Slabodnick M."/>
            <person name="Ruby J.G."/>
            <person name="Reiff S.B."/>
            <person name="Swart E.C."/>
            <person name="Gosai S."/>
            <person name="Prabakaran S."/>
            <person name="Witkowska E."/>
            <person name="Larue G.E."/>
            <person name="Fisher S."/>
            <person name="Freeman R.M."/>
            <person name="Gunawardena J."/>
            <person name="Chu W."/>
            <person name="Stover N.A."/>
            <person name="Gregory B.D."/>
            <person name="Nowacki M."/>
            <person name="Derisi J."/>
            <person name="Roy S.W."/>
            <person name="Marshall W.F."/>
            <person name="Sood P."/>
        </authorList>
    </citation>
    <scope>NUCLEOTIDE SEQUENCE [LARGE SCALE GENOMIC DNA]</scope>
    <source>
        <strain evidence="2">WM001</strain>
    </source>
</reference>
<dbReference type="Proteomes" id="UP000187209">
    <property type="component" value="Unassembled WGS sequence"/>
</dbReference>
<protein>
    <submittedName>
        <fullName evidence="2">Uncharacterized protein</fullName>
    </submittedName>
</protein>
<keyword evidence="3" id="KW-1185">Reference proteome</keyword>
<feature type="compositionally biased region" description="Basic residues" evidence="1">
    <location>
        <begin position="103"/>
        <end position="112"/>
    </location>
</feature>
<name>A0A1R2ASW1_9CILI</name>
<proteinExistence type="predicted"/>
<gene>
    <name evidence="2" type="ORF">SteCoe_35176</name>
</gene>
<sequence>MKTKGQKIKLKKEMKIKGQKIQLKKEMKTKEMKKMKKLYEDKRSEDKIEKRNEDKRSEDKIEKRNEDKRNEENEKTPKLEEKNPSFNEESSESISEEEEDGKKQKKKKKKKKEAVEIEARLKKVAHPIIIPQTSLPLKAFSDYTNRRFDSRKFKMPCNQNADKIIFLLAKNARPPNSFSQILNAQNQMHKVSDLTMVPEIGFKKSIESNRVIESDKTSPLLGKTIEETEKPQPRVENIKRNAIFRLIEFAEDQVKKLGLAPKDIICVEQSVKFSVEIFTNSINDLNY</sequence>
<feature type="compositionally biased region" description="Basic residues" evidence="1">
    <location>
        <begin position="1"/>
        <end position="10"/>
    </location>
</feature>
<evidence type="ECO:0000313" key="2">
    <source>
        <dbReference type="EMBL" id="OMJ67611.1"/>
    </source>
</evidence>
<dbReference type="AlphaFoldDB" id="A0A1R2ASW1"/>
<accession>A0A1R2ASW1</accession>
<feature type="compositionally biased region" description="Basic and acidic residues" evidence="1">
    <location>
        <begin position="23"/>
        <end position="83"/>
    </location>
</feature>
<evidence type="ECO:0000256" key="1">
    <source>
        <dbReference type="SAM" id="MobiDB-lite"/>
    </source>
</evidence>
<dbReference type="EMBL" id="MPUH01001466">
    <property type="protein sequence ID" value="OMJ67611.1"/>
    <property type="molecule type" value="Genomic_DNA"/>
</dbReference>
<organism evidence="2 3">
    <name type="scientific">Stentor coeruleus</name>
    <dbReference type="NCBI Taxonomy" id="5963"/>
    <lineage>
        <taxon>Eukaryota</taxon>
        <taxon>Sar</taxon>
        <taxon>Alveolata</taxon>
        <taxon>Ciliophora</taxon>
        <taxon>Postciliodesmatophora</taxon>
        <taxon>Heterotrichea</taxon>
        <taxon>Heterotrichida</taxon>
        <taxon>Stentoridae</taxon>
        <taxon>Stentor</taxon>
    </lineage>
</organism>